<accession>A0A975CK40</accession>
<evidence type="ECO:0000313" key="3">
    <source>
        <dbReference type="Proteomes" id="UP000663920"/>
    </source>
</evidence>
<feature type="transmembrane region" description="Helical" evidence="1">
    <location>
        <begin position="51"/>
        <end position="72"/>
    </location>
</feature>
<keyword evidence="1" id="KW-0472">Membrane</keyword>
<feature type="transmembrane region" description="Helical" evidence="1">
    <location>
        <begin position="132"/>
        <end position="152"/>
    </location>
</feature>
<protein>
    <submittedName>
        <fullName evidence="2">Prepilin peptidase</fullName>
    </submittedName>
</protein>
<evidence type="ECO:0000313" key="2">
    <source>
        <dbReference type="EMBL" id="QTE21143.1"/>
    </source>
</evidence>
<keyword evidence="1" id="KW-1133">Transmembrane helix</keyword>
<dbReference type="Proteomes" id="UP000663920">
    <property type="component" value="Chromosome"/>
</dbReference>
<gene>
    <name evidence="2" type="ORF">J3359_09795</name>
</gene>
<sequence length="160" mass="18360">MNISLELLLIIILAILCYQDIKERKVSLFILVLGIVVGGFTHYLNQEITIFLYNILVNSLFVMIVFGILIAYSKWKMKTKIFDVFGVGDLFFFILLAVSLPILSFLIVFIFSLIFSLAIFISLKKRFKDSSVPLAGLQSLFFIIVLLFNRIVKNLDLYSM</sequence>
<name>A0A975CK40_9FLAO</name>
<proteinExistence type="predicted"/>
<organism evidence="2 3">
    <name type="scientific">Polaribacter cellanae</name>
    <dbReference type="NCBI Taxonomy" id="2818493"/>
    <lineage>
        <taxon>Bacteria</taxon>
        <taxon>Pseudomonadati</taxon>
        <taxon>Bacteroidota</taxon>
        <taxon>Flavobacteriia</taxon>
        <taxon>Flavobacteriales</taxon>
        <taxon>Flavobacteriaceae</taxon>
    </lineage>
</organism>
<evidence type="ECO:0000256" key="1">
    <source>
        <dbReference type="SAM" id="Phobius"/>
    </source>
</evidence>
<dbReference type="AlphaFoldDB" id="A0A975CK40"/>
<dbReference type="EMBL" id="CP071869">
    <property type="protein sequence ID" value="QTE21143.1"/>
    <property type="molecule type" value="Genomic_DNA"/>
</dbReference>
<feature type="transmembrane region" description="Helical" evidence="1">
    <location>
        <begin position="92"/>
        <end position="120"/>
    </location>
</feature>
<feature type="transmembrane region" description="Helical" evidence="1">
    <location>
        <begin position="27"/>
        <end position="44"/>
    </location>
</feature>
<reference evidence="2 3" key="1">
    <citation type="submission" date="2021-03" db="EMBL/GenBank/DDBJ databases">
        <title>Complete genome of Polaribacter_sp.SM13.</title>
        <authorList>
            <person name="Jeong S.W."/>
            <person name="Bae J.W."/>
        </authorList>
    </citation>
    <scope>NUCLEOTIDE SEQUENCE [LARGE SCALE GENOMIC DNA]</scope>
    <source>
        <strain evidence="2 3">SM13</strain>
    </source>
</reference>
<keyword evidence="1" id="KW-0812">Transmembrane</keyword>
<dbReference type="KEGG" id="pcea:J3359_09795"/>
<dbReference type="Gene3D" id="1.20.120.1220">
    <property type="match status" value="1"/>
</dbReference>
<keyword evidence="3" id="KW-1185">Reference proteome</keyword>
<dbReference type="RefSeq" id="WP_208076738.1">
    <property type="nucleotide sequence ID" value="NZ_CP071869.1"/>
</dbReference>